<name>A0AAP0I931_9MAGN</name>
<dbReference type="InterPro" id="IPR037699">
    <property type="entry name" value="At5g65660-like"/>
</dbReference>
<dbReference type="EMBL" id="JBBNAG010000008">
    <property type="protein sequence ID" value="KAK9110939.1"/>
    <property type="molecule type" value="Genomic_DNA"/>
</dbReference>
<dbReference type="AlphaFoldDB" id="A0AAP0I931"/>
<feature type="transmembrane region" description="Helical" evidence="2">
    <location>
        <begin position="31"/>
        <end position="50"/>
    </location>
</feature>
<evidence type="ECO:0000313" key="4">
    <source>
        <dbReference type="Proteomes" id="UP001419268"/>
    </source>
</evidence>
<organism evidence="3 4">
    <name type="scientific">Stephania cephalantha</name>
    <dbReference type="NCBI Taxonomy" id="152367"/>
    <lineage>
        <taxon>Eukaryota</taxon>
        <taxon>Viridiplantae</taxon>
        <taxon>Streptophyta</taxon>
        <taxon>Embryophyta</taxon>
        <taxon>Tracheophyta</taxon>
        <taxon>Spermatophyta</taxon>
        <taxon>Magnoliopsida</taxon>
        <taxon>Ranunculales</taxon>
        <taxon>Menispermaceae</taxon>
        <taxon>Menispermoideae</taxon>
        <taxon>Cissampelideae</taxon>
        <taxon>Stephania</taxon>
    </lineage>
</organism>
<dbReference type="PANTHER" id="PTHR34291">
    <property type="entry name" value="HYDROXYPROLINE-RICH GLYCOPROTEIN FAMILY PROTEIN"/>
    <property type="match status" value="1"/>
</dbReference>
<evidence type="ECO:0000256" key="2">
    <source>
        <dbReference type="SAM" id="Phobius"/>
    </source>
</evidence>
<proteinExistence type="predicted"/>
<feature type="region of interest" description="Disordered" evidence="1">
    <location>
        <begin position="162"/>
        <end position="182"/>
    </location>
</feature>
<gene>
    <name evidence="3" type="ORF">Scep_018458</name>
</gene>
<keyword evidence="4" id="KW-1185">Reference proteome</keyword>
<comment type="caution">
    <text evidence="3">The sequence shown here is derived from an EMBL/GenBank/DDBJ whole genome shotgun (WGS) entry which is preliminary data.</text>
</comment>
<feature type="compositionally biased region" description="Low complexity" evidence="1">
    <location>
        <begin position="171"/>
        <end position="180"/>
    </location>
</feature>
<feature type="compositionally biased region" description="Low complexity" evidence="1">
    <location>
        <begin position="78"/>
        <end position="91"/>
    </location>
</feature>
<dbReference type="PANTHER" id="PTHR34291:SF1">
    <property type="entry name" value="HYDROXYPROLINE-RICH GLYCOPROTEIN FAMILY PROTEIN"/>
    <property type="match status" value="1"/>
</dbReference>
<protein>
    <submittedName>
        <fullName evidence="3">Uncharacterized protein</fullName>
    </submittedName>
</protein>
<sequence>MDNNQREHHQSHRGGGDGAARPSLGFPLGTALLLMTVFCLSGVFSCCYHWEKLRSIRNRGRRSSSAVGDVEAAHEVASSSSSPTSSTVKPSGPHARPDWNKEGKICQSVPVLMPGDEAPTFIAMPCPPIIFNSTSTSSSGSGSTNGVAPHVTAVTTQLDEKTKYHSHHNVENSSSSSSNSMPPVRDRIARFGFYYYYNC</sequence>
<keyword evidence="2" id="KW-1133">Transmembrane helix</keyword>
<accession>A0AAP0I931</accession>
<feature type="region of interest" description="Disordered" evidence="1">
    <location>
        <begin position="1"/>
        <end position="20"/>
    </location>
</feature>
<evidence type="ECO:0000256" key="1">
    <source>
        <dbReference type="SAM" id="MobiDB-lite"/>
    </source>
</evidence>
<keyword evidence="2" id="KW-0812">Transmembrane</keyword>
<feature type="region of interest" description="Disordered" evidence="1">
    <location>
        <begin position="58"/>
        <end position="101"/>
    </location>
</feature>
<reference evidence="3 4" key="1">
    <citation type="submission" date="2024-01" db="EMBL/GenBank/DDBJ databases">
        <title>Genome assemblies of Stephania.</title>
        <authorList>
            <person name="Yang L."/>
        </authorList>
    </citation>
    <scope>NUCLEOTIDE SEQUENCE [LARGE SCALE GENOMIC DNA]</scope>
    <source>
        <strain evidence="3">JXDWG</strain>
        <tissue evidence="3">Leaf</tissue>
    </source>
</reference>
<evidence type="ECO:0000313" key="3">
    <source>
        <dbReference type="EMBL" id="KAK9110939.1"/>
    </source>
</evidence>
<dbReference type="Proteomes" id="UP001419268">
    <property type="component" value="Unassembled WGS sequence"/>
</dbReference>
<keyword evidence="2" id="KW-0472">Membrane</keyword>